<dbReference type="GO" id="GO:0008107">
    <property type="term" value="F:galactoside 2-alpha-L-fucosyltransferase activity"/>
    <property type="evidence" value="ECO:0007669"/>
    <property type="project" value="InterPro"/>
</dbReference>
<dbReference type="InterPro" id="IPR002516">
    <property type="entry name" value="Glyco_trans_11"/>
</dbReference>
<evidence type="ECO:0000256" key="2">
    <source>
        <dbReference type="ARBA" id="ARBA00022679"/>
    </source>
</evidence>
<evidence type="ECO:0000313" key="4">
    <source>
        <dbReference type="EMBL" id="MDC2238319.1"/>
    </source>
</evidence>
<comment type="caution">
    <text evidence="3">The sequence shown here is derived from an EMBL/GenBank/DDBJ whole genome shotgun (WGS) entry which is preliminary data.</text>
</comment>
<dbReference type="EMBL" id="WCRW01000028">
    <property type="protein sequence ID" value="KAB4450546.1"/>
    <property type="molecule type" value="Genomic_DNA"/>
</dbReference>
<dbReference type="HOGENOM" id="CLU_043399_3_1_10"/>
<dbReference type="GO" id="GO:0016020">
    <property type="term" value="C:membrane"/>
    <property type="evidence" value="ECO:0007669"/>
    <property type="project" value="InterPro"/>
</dbReference>
<dbReference type="AlphaFoldDB" id="C6IEP1"/>
<gene>
    <name evidence="3" type="ORF">GAN75_25270</name>
    <name evidence="4" type="ORF">PO127_21470</name>
</gene>
<dbReference type="Gene3D" id="3.40.50.11350">
    <property type="match status" value="1"/>
</dbReference>
<dbReference type="Proteomes" id="UP001217776">
    <property type="component" value="Unassembled WGS sequence"/>
</dbReference>
<dbReference type="GO" id="GO:0005975">
    <property type="term" value="P:carbohydrate metabolic process"/>
    <property type="evidence" value="ECO:0007669"/>
    <property type="project" value="InterPro"/>
</dbReference>
<dbReference type="CDD" id="cd11301">
    <property type="entry name" value="Fut1_Fut2_like"/>
    <property type="match status" value="1"/>
</dbReference>
<evidence type="ECO:0000313" key="5">
    <source>
        <dbReference type="Proteomes" id="UP000436825"/>
    </source>
</evidence>
<name>C6IEP1_BACT4</name>
<protein>
    <submittedName>
        <fullName evidence="3">Alpha-1,2-fucosyltransferase</fullName>
    </submittedName>
</protein>
<keyword evidence="1 3" id="KW-0328">Glycosyltransferase</keyword>
<evidence type="ECO:0000313" key="3">
    <source>
        <dbReference type="EMBL" id="KAB4450546.1"/>
    </source>
</evidence>
<evidence type="ECO:0000256" key="1">
    <source>
        <dbReference type="ARBA" id="ARBA00022676"/>
    </source>
</evidence>
<dbReference type="PANTHER" id="PTHR11927:SF9">
    <property type="entry name" value="L-FUCOSYLTRANSFERASE"/>
    <property type="match status" value="1"/>
</dbReference>
<sequence length="306" mass="36018">MKIVNITGGLGNQMFQYAFAMALKYRNPQEEVFVDIQHYNTIFFKKFKGINLHNGYEIDKVFPKAKLPVAGVRQLMKFSYWIPNYILSRLGRKFLPIRKKEYIPPYSMNYSYDEKALNWKGDGYFEGYWQSYNHFGDIKEELQKVYAHPKPNQYNAALISNLESCNSVGIHVRRGDYLAEPEFRGICGLDYYEKGIKEILSDEKKYVFFIFSNDMQWCQENIAPLVGDNRIVFISGNKGKDSCWDMFLMTHCKDLIIANSSFSWWGAFLNKKVDRVICPKPWLNRDCNIDIYNPSWILVPCYSEDW</sequence>
<dbReference type="Pfam" id="PF01531">
    <property type="entry name" value="Glyco_transf_11"/>
    <property type="match status" value="1"/>
</dbReference>
<organism evidence="3 5">
    <name type="scientific">Bacteroides thetaiotaomicron</name>
    <dbReference type="NCBI Taxonomy" id="818"/>
    <lineage>
        <taxon>Bacteria</taxon>
        <taxon>Pseudomonadati</taxon>
        <taxon>Bacteroidota</taxon>
        <taxon>Bacteroidia</taxon>
        <taxon>Bacteroidales</taxon>
        <taxon>Bacteroidaceae</taxon>
        <taxon>Bacteroides</taxon>
    </lineage>
</organism>
<proteinExistence type="predicted"/>
<dbReference type="EMBL" id="JAQNVG010000047">
    <property type="protein sequence ID" value="MDC2238319.1"/>
    <property type="molecule type" value="Genomic_DNA"/>
</dbReference>
<reference evidence="3 5" key="1">
    <citation type="journal article" date="2019" name="Nat. Med.">
        <title>A library of human gut bacterial isolates paired with longitudinal multiomics data enables mechanistic microbiome research.</title>
        <authorList>
            <person name="Poyet M."/>
            <person name="Groussin M."/>
            <person name="Gibbons S.M."/>
            <person name="Avila-Pacheco J."/>
            <person name="Jiang X."/>
            <person name="Kearney S.M."/>
            <person name="Perrotta A.R."/>
            <person name="Berdy B."/>
            <person name="Zhao S."/>
            <person name="Lieberman T.D."/>
            <person name="Swanson P.K."/>
            <person name="Smith M."/>
            <person name="Roesemann S."/>
            <person name="Alexander J.E."/>
            <person name="Rich S.A."/>
            <person name="Livny J."/>
            <person name="Vlamakis H."/>
            <person name="Clish C."/>
            <person name="Bullock K."/>
            <person name="Deik A."/>
            <person name="Scott J."/>
            <person name="Pierce K.A."/>
            <person name="Xavier R.J."/>
            <person name="Alm E.J."/>
        </authorList>
    </citation>
    <scope>NUCLEOTIDE SEQUENCE [LARGE SCALE GENOMIC DNA]</scope>
    <source>
        <strain evidence="3 5">BIOML-A160</strain>
    </source>
</reference>
<dbReference type="PANTHER" id="PTHR11927">
    <property type="entry name" value="GALACTOSIDE 2-L-FUCOSYLTRANSFERASE"/>
    <property type="match status" value="1"/>
</dbReference>
<reference evidence="4" key="2">
    <citation type="submission" date="2022-10" db="EMBL/GenBank/DDBJ databases">
        <title>Human gut microbiome strain richness.</title>
        <authorList>
            <person name="Chen-Liaw A."/>
        </authorList>
    </citation>
    <scope>NUCLEOTIDE SEQUENCE</scope>
    <source>
        <strain evidence="4">1001283st1_A3_1001283B150304_161114</strain>
    </source>
</reference>
<accession>C6IEP1</accession>
<dbReference type="Proteomes" id="UP000436825">
    <property type="component" value="Unassembled WGS sequence"/>
</dbReference>
<dbReference type="RefSeq" id="WP_008766093.1">
    <property type="nucleotide sequence ID" value="NZ_BAABXH010000002.1"/>
</dbReference>
<keyword evidence="2 3" id="KW-0808">Transferase</keyword>